<dbReference type="AlphaFoldDB" id="A0A7J9E1Q0"/>
<feature type="non-terminal residue" evidence="2">
    <location>
        <position position="76"/>
    </location>
</feature>
<keyword evidence="3" id="KW-1185">Reference proteome</keyword>
<accession>A0A7J9E1Q0</accession>
<feature type="region of interest" description="Disordered" evidence="1">
    <location>
        <begin position="44"/>
        <end position="76"/>
    </location>
</feature>
<dbReference type="Proteomes" id="UP000593568">
    <property type="component" value="Unassembled WGS sequence"/>
</dbReference>
<protein>
    <recommendedName>
        <fullName evidence="4">CCHC-type domain-containing protein</fullName>
    </recommendedName>
</protein>
<gene>
    <name evidence="2" type="ORF">Gotri_015913</name>
</gene>
<reference evidence="2 3" key="1">
    <citation type="journal article" date="2019" name="Genome Biol. Evol.">
        <title>Insights into the evolution of the New World diploid cottons (Gossypium, subgenus Houzingenia) based on genome sequencing.</title>
        <authorList>
            <person name="Grover C.E."/>
            <person name="Arick M.A. 2nd"/>
            <person name="Thrash A."/>
            <person name="Conover J.L."/>
            <person name="Sanders W.S."/>
            <person name="Peterson D.G."/>
            <person name="Frelichowski J.E."/>
            <person name="Scheffler J.A."/>
            <person name="Scheffler B.E."/>
            <person name="Wendel J.F."/>
        </authorList>
    </citation>
    <scope>NUCLEOTIDE SEQUENCE [LARGE SCALE GENOMIC DNA]</scope>
    <source>
        <strain evidence="2">8</strain>
        <tissue evidence="2">Leaf</tissue>
    </source>
</reference>
<sequence>MRCSKCKKLGHNKRSCRGEVDQNIPVKRHKVGVCNQVVALTQQESVPTHQQTAPTHQQVAPSREKLPFKGKPTTLR</sequence>
<proteinExistence type="predicted"/>
<evidence type="ECO:0000256" key="1">
    <source>
        <dbReference type="SAM" id="MobiDB-lite"/>
    </source>
</evidence>
<evidence type="ECO:0008006" key="4">
    <source>
        <dbReference type="Google" id="ProtNLM"/>
    </source>
</evidence>
<organism evidence="2 3">
    <name type="scientific">Gossypium trilobum</name>
    <dbReference type="NCBI Taxonomy" id="34281"/>
    <lineage>
        <taxon>Eukaryota</taxon>
        <taxon>Viridiplantae</taxon>
        <taxon>Streptophyta</taxon>
        <taxon>Embryophyta</taxon>
        <taxon>Tracheophyta</taxon>
        <taxon>Spermatophyta</taxon>
        <taxon>Magnoliopsida</taxon>
        <taxon>eudicotyledons</taxon>
        <taxon>Gunneridae</taxon>
        <taxon>Pentapetalae</taxon>
        <taxon>rosids</taxon>
        <taxon>malvids</taxon>
        <taxon>Malvales</taxon>
        <taxon>Malvaceae</taxon>
        <taxon>Malvoideae</taxon>
        <taxon>Gossypium</taxon>
    </lineage>
</organism>
<name>A0A7J9E1Q0_9ROSI</name>
<feature type="compositionally biased region" description="Low complexity" evidence="1">
    <location>
        <begin position="46"/>
        <end position="61"/>
    </location>
</feature>
<evidence type="ECO:0000313" key="2">
    <source>
        <dbReference type="EMBL" id="MBA0766922.1"/>
    </source>
</evidence>
<comment type="caution">
    <text evidence="2">The sequence shown here is derived from an EMBL/GenBank/DDBJ whole genome shotgun (WGS) entry which is preliminary data.</text>
</comment>
<evidence type="ECO:0000313" key="3">
    <source>
        <dbReference type="Proteomes" id="UP000593568"/>
    </source>
</evidence>
<dbReference type="EMBL" id="JABEZW010000006">
    <property type="protein sequence ID" value="MBA0766922.1"/>
    <property type="molecule type" value="Genomic_DNA"/>
</dbReference>